<dbReference type="SMART" id="SM00944">
    <property type="entry name" value="Pro-kuma_activ"/>
    <property type="match status" value="1"/>
</dbReference>
<comment type="function">
    <text evidence="3">Secreted tripeptidyl-peptidase which degrades proteins at acidic pHs and is involved in virulence.</text>
</comment>
<evidence type="ECO:0000256" key="17">
    <source>
        <dbReference type="SAM" id="SignalP"/>
    </source>
</evidence>
<evidence type="ECO:0000256" key="13">
    <source>
        <dbReference type="ARBA" id="ARBA00023026"/>
    </source>
</evidence>
<evidence type="ECO:0000256" key="3">
    <source>
        <dbReference type="ARBA" id="ARBA00002451"/>
    </source>
</evidence>
<keyword evidence="13" id="KW-0843">Virulence</keyword>
<dbReference type="GO" id="GO:0006508">
    <property type="term" value="P:proteolysis"/>
    <property type="evidence" value="ECO:0007669"/>
    <property type="project" value="UniProtKB-KW"/>
</dbReference>
<evidence type="ECO:0000313" key="20">
    <source>
        <dbReference type="Proteomes" id="UP000027195"/>
    </source>
</evidence>
<evidence type="ECO:0000313" key="19">
    <source>
        <dbReference type="EMBL" id="KDQ08887.1"/>
    </source>
</evidence>
<evidence type="ECO:0000256" key="1">
    <source>
        <dbReference type="ARBA" id="ARBA00001910"/>
    </source>
</evidence>
<evidence type="ECO:0000256" key="9">
    <source>
        <dbReference type="ARBA" id="ARBA00022729"/>
    </source>
</evidence>
<evidence type="ECO:0000256" key="10">
    <source>
        <dbReference type="ARBA" id="ARBA00022801"/>
    </source>
</evidence>
<keyword evidence="12" id="KW-0106">Calcium</keyword>
<evidence type="ECO:0000256" key="4">
    <source>
        <dbReference type="ARBA" id="ARBA00004239"/>
    </source>
</evidence>
<keyword evidence="11 16" id="KW-0720">Serine protease</keyword>
<comment type="caution">
    <text evidence="16">Lacks conserved residue(s) required for the propagation of feature annotation.</text>
</comment>
<dbReference type="PROSITE" id="PS00138">
    <property type="entry name" value="SUBTILASE_SER"/>
    <property type="match status" value="1"/>
</dbReference>
<dbReference type="Proteomes" id="UP000027195">
    <property type="component" value="Unassembled WGS sequence"/>
</dbReference>
<keyword evidence="9 17" id="KW-0732">Signal</keyword>
<evidence type="ECO:0000256" key="5">
    <source>
        <dbReference type="ARBA" id="ARBA00012462"/>
    </source>
</evidence>
<dbReference type="InterPro" id="IPR036852">
    <property type="entry name" value="Peptidase_S8/S53_dom_sf"/>
</dbReference>
<protein>
    <recommendedName>
        <fullName evidence="5">tripeptidyl-peptidase II</fullName>
        <ecNumber evidence="5">3.4.14.10</ecNumber>
    </recommendedName>
</protein>
<keyword evidence="6" id="KW-0964">Secreted</keyword>
<reference evidence="20" key="1">
    <citation type="journal article" date="2014" name="Proc. Natl. Acad. Sci. U.S.A.">
        <title>Extensive sampling of basidiomycete genomes demonstrates inadequacy of the white-rot/brown-rot paradigm for wood decay fungi.</title>
        <authorList>
            <person name="Riley R."/>
            <person name="Salamov A.A."/>
            <person name="Brown D.W."/>
            <person name="Nagy L.G."/>
            <person name="Floudas D."/>
            <person name="Held B.W."/>
            <person name="Levasseur A."/>
            <person name="Lombard V."/>
            <person name="Morin E."/>
            <person name="Otillar R."/>
            <person name="Lindquist E.A."/>
            <person name="Sun H."/>
            <person name="LaButti K.M."/>
            <person name="Schmutz J."/>
            <person name="Jabbour D."/>
            <person name="Luo H."/>
            <person name="Baker S.E."/>
            <person name="Pisabarro A.G."/>
            <person name="Walton J.D."/>
            <person name="Blanchette R.A."/>
            <person name="Henrissat B."/>
            <person name="Martin F."/>
            <person name="Cullen D."/>
            <person name="Hibbett D.S."/>
            <person name="Grigoriev I.V."/>
        </authorList>
    </citation>
    <scope>NUCLEOTIDE SEQUENCE [LARGE SCALE GENOMIC DNA]</scope>
    <source>
        <strain evidence="20">FD-172 SS1</strain>
    </source>
</reference>
<accession>A0A067MAM2</accession>
<evidence type="ECO:0000256" key="2">
    <source>
        <dbReference type="ARBA" id="ARBA00001913"/>
    </source>
</evidence>
<evidence type="ECO:0000259" key="18">
    <source>
        <dbReference type="PROSITE" id="PS51695"/>
    </source>
</evidence>
<dbReference type="Gene3D" id="3.40.50.200">
    <property type="entry name" value="Peptidase S8/S53 domain"/>
    <property type="match status" value="1"/>
</dbReference>
<dbReference type="PANTHER" id="PTHR14218:SF15">
    <property type="entry name" value="TRIPEPTIDYL-PEPTIDASE 1"/>
    <property type="match status" value="1"/>
</dbReference>
<comment type="cofactor">
    <cofactor evidence="2">
        <name>Ca(2+)</name>
        <dbReference type="ChEBI" id="CHEBI:29108"/>
    </cofactor>
</comment>
<evidence type="ECO:0000256" key="11">
    <source>
        <dbReference type="ARBA" id="ARBA00022825"/>
    </source>
</evidence>
<dbReference type="STRING" id="930990.A0A067MAM2"/>
<evidence type="ECO:0000256" key="6">
    <source>
        <dbReference type="ARBA" id="ARBA00022525"/>
    </source>
</evidence>
<keyword evidence="7 16" id="KW-0645">Protease</keyword>
<dbReference type="OrthoDB" id="409122at2759"/>
<dbReference type="PROSITE" id="PS51695">
    <property type="entry name" value="SEDOLISIN"/>
    <property type="match status" value="1"/>
</dbReference>
<comment type="catalytic activity">
    <reaction evidence="1">
        <text>Release of an N-terminal tripeptide from a polypeptide.</text>
        <dbReference type="EC" id="3.4.14.10"/>
    </reaction>
</comment>
<feature type="active site" description="Charge relay system" evidence="16">
    <location>
        <position position="290"/>
    </location>
</feature>
<dbReference type="InterPro" id="IPR030400">
    <property type="entry name" value="Sedolisin_dom"/>
</dbReference>
<organism evidence="19 20">
    <name type="scientific">Botryobasidium botryosum (strain FD-172 SS1)</name>
    <dbReference type="NCBI Taxonomy" id="930990"/>
    <lineage>
        <taxon>Eukaryota</taxon>
        <taxon>Fungi</taxon>
        <taxon>Dikarya</taxon>
        <taxon>Basidiomycota</taxon>
        <taxon>Agaricomycotina</taxon>
        <taxon>Agaricomycetes</taxon>
        <taxon>Cantharellales</taxon>
        <taxon>Botryobasidiaceae</taxon>
        <taxon>Botryobasidium</taxon>
    </lineage>
</organism>
<evidence type="ECO:0000256" key="12">
    <source>
        <dbReference type="ARBA" id="ARBA00022837"/>
    </source>
</evidence>
<keyword evidence="15" id="KW-0325">Glycoprotein</keyword>
<gene>
    <name evidence="19" type="ORF">BOTBODRAFT_37585</name>
</gene>
<dbReference type="GO" id="GO:0046872">
    <property type="term" value="F:metal ion binding"/>
    <property type="evidence" value="ECO:0007669"/>
    <property type="project" value="UniProtKB-KW"/>
</dbReference>
<evidence type="ECO:0000256" key="7">
    <source>
        <dbReference type="ARBA" id="ARBA00022670"/>
    </source>
</evidence>
<dbReference type="FunFam" id="3.40.50.200:FF:000015">
    <property type="entry name" value="Tripeptidyl peptidase A"/>
    <property type="match status" value="1"/>
</dbReference>
<dbReference type="InterPro" id="IPR050819">
    <property type="entry name" value="Tripeptidyl-peptidase_I"/>
</dbReference>
<dbReference type="SUPFAM" id="SSF52743">
    <property type="entry name" value="Subtilisin-like"/>
    <property type="match status" value="1"/>
</dbReference>
<evidence type="ECO:0000256" key="14">
    <source>
        <dbReference type="ARBA" id="ARBA00023145"/>
    </source>
</evidence>
<keyword evidence="14" id="KW-0865">Zymogen</keyword>
<dbReference type="GO" id="GO:0004252">
    <property type="term" value="F:serine-type endopeptidase activity"/>
    <property type="evidence" value="ECO:0007669"/>
    <property type="project" value="UniProtKB-UniRule"/>
</dbReference>
<dbReference type="EC" id="3.4.14.10" evidence="5"/>
<feature type="domain" description="Peptidase S53" evidence="18">
    <location>
        <begin position="212"/>
        <end position="566"/>
    </location>
</feature>
<evidence type="ECO:0000256" key="15">
    <source>
        <dbReference type="ARBA" id="ARBA00023180"/>
    </source>
</evidence>
<keyword evidence="10 16" id="KW-0378">Hydrolase</keyword>
<evidence type="ECO:0000256" key="8">
    <source>
        <dbReference type="ARBA" id="ARBA00022723"/>
    </source>
</evidence>
<keyword evidence="8" id="KW-0479">Metal-binding</keyword>
<proteinExistence type="predicted"/>
<name>A0A067MAM2_BOTB1</name>
<comment type="subcellular location">
    <subcellularLocation>
        <location evidence="4">Secreted</location>
        <location evidence="4">Extracellular space</location>
    </subcellularLocation>
</comment>
<feature type="active site" description="Charge relay system" evidence="16">
    <location>
        <position position="286"/>
    </location>
</feature>
<dbReference type="GO" id="GO:0005576">
    <property type="term" value="C:extracellular region"/>
    <property type="evidence" value="ECO:0007669"/>
    <property type="project" value="UniProtKB-SubCell"/>
</dbReference>
<dbReference type="AlphaFoldDB" id="A0A067MAM2"/>
<dbReference type="InParanoid" id="A0A067MAM2"/>
<feature type="active site" description="Charge relay system" evidence="16">
    <location>
        <position position="504"/>
    </location>
</feature>
<dbReference type="PANTHER" id="PTHR14218">
    <property type="entry name" value="PROTEASE S8 TRIPEPTIDYL PEPTIDASE I CLN2"/>
    <property type="match status" value="1"/>
</dbReference>
<dbReference type="CDD" id="cd04056">
    <property type="entry name" value="Peptidases_S53"/>
    <property type="match status" value="1"/>
</dbReference>
<dbReference type="HOGENOM" id="CLU_013783_3_0_1"/>
<feature type="signal peptide" evidence="17">
    <location>
        <begin position="1"/>
        <end position="19"/>
    </location>
</feature>
<dbReference type="InterPro" id="IPR015366">
    <property type="entry name" value="S53_propep"/>
</dbReference>
<evidence type="ECO:0000256" key="16">
    <source>
        <dbReference type="PROSITE-ProRule" id="PRU01032"/>
    </source>
</evidence>
<dbReference type="Pfam" id="PF09286">
    <property type="entry name" value="Pro-kuma_activ"/>
    <property type="match status" value="1"/>
</dbReference>
<keyword evidence="20" id="KW-1185">Reference proteome</keyword>
<dbReference type="CDD" id="cd11377">
    <property type="entry name" value="Pro-peptidase_S53"/>
    <property type="match status" value="1"/>
</dbReference>
<dbReference type="SUPFAM" id="SSF54897">
    <property type="entry name" value="Protease propeptides/inhibitors"/>
    <property type="match status" value="1"/>
</dbReference>
<dbReference type="InterPro" id="IPR023828">
    <property type="entry name" value="Peptidase_S8_Ser-AS"/>
</dbReference>
<dbReference type="EMBL" id="KL198085">
    <property type="protein sequence ID" value="KDQ08887.1"/>
    <property type="molecule type" value="Genomic_DNA"/>
</dbReference>
<dbReference type="GO" id="GO:0008240">
    <property type="term" value="F:tripeptidyl-peptidase activity"/>
    <property type="evidence" value="ECO:0007669"/>
    <property type="project" value="UniProtKB-EC"/>
</dbReference>
<sequence length="566" mass="61728">MVYLRSYICLLGFIALAAASPTKRRTPMVKDSLAHVPRGWTLHGPAPAHHKIRLRIGLPQSNFAELEKALYDVSDPSSARYGAHLSKEEVEELVAPHPESLDLVEDWLISHGFDVATLDRSPAKDWITIVVPVYQAESMFDTKYNVYKHDATGEELFRTQSYSLPEYLLEHVDVVQPTTMFGRGMRAMAKTSHFQSDEPTAFPPTDNCTNTRITPACLQDLYKTKGYVPKVPGKNKIGVTGRQYVNFADLKQFYQTYVPAAVGSTPDVKLVHGGQNDQNISLAGTEANLDVQYVSGLSDPTPVTFWSTRGSPPFKPDLLTPTNTNEPYGDWLDYVLGHSNEELPQTITTSYGDDEQTVPRDYAVRVCRELAQLGVRGITLFYSTGDFGVGGDSSNPINTCVSNDGTNTTTFLPAFPASCPYVTTVGATTNLTEVAADFSGGGFSNYFPRPRYQSKAVETYLKTIGFEYAGLYNSTGRGYPDVAALGTNFRIIYQGREAGIDGTSASSPTFAAITSLVNDALIAKGRPPLGWLNPWLYSTGYAALNDITSGNNPGCNTTGFAAGPGW</sequence>
<feature type="chain" id="PRO_5001644534" description="tripeptidyl-peptidase II" evidence="17">
    <location>
        <begin position="20"/>
        <end position="566"/>
    </location>
</feature>